<dbReference type="EC" id="2.7.7.39" evidence="5"/>
<evidence type="ECO:0000259" key="3">
    <source>
        <dbReference type="Pfam" id="PF01408"/>
    </source>
</evidence>
<dbReference type="Gene3D" id="3.40.50.620">
    <property type="entry name" value="HUPs"/>
    <property type="match status" value="1"/>
</dbReference>
<name>A0A173U6C2_9FIRM</name>
<dbReference type="InterPro" id="IPR004821">
    <property type="entry name" value="Cyt_trans-like"/>
</dbReference>
<dbReference type="EMBL" id="CYXX01000012">
    <property type="protein sequence ID" value="CUN09058.1"/>
    <property type="molecule type" value="Genomic_DNA"/>
</dbReference>
<evidence type="ECO:0000256" key="2">
    <source>
        <dbReference type="ARBA" id="ARBA00022695"/>
    </source>
</evidence>
<dbReference type="SUPFAM" id="SSF55347">
    <property type="entry name" value="Glyceraldehyde-3-phosphate dehydrogenase-like, C-terminal domain"/>
    <property type="match status" value="1"/>
</dbReference>
<proteinExistence type="predicted"/>
<reference evidence="5 6" key="1">
    <citation type="submission" date="2015-09" db="EMBL/GenBank/DDBJ databases">
        <authorList>
            <consortium name="Pathogen Informatics"/>
        </authorList>
    </citation>
    <scope>NUCLEOTIDE SEQUENCE [LARGE SCALE GENOMIC DNA]</scope>
    <source>
        <strain evidence="5 6">2789STDY5608887</strain>
    </source>
</reference>
<accession>A0A173U6C2</accession>
<dbReference type="InterPro" id="IPR000683">
    <property type="entry name" value="Gfo/Idh/MocA-like_OxRdtase_N"/>
</dbReference>
<protein>
    <submittedName>
        <fullName evidence="5">Glycerol-3-phosphate cytidylyltransferase</fullName>
        <ecNumber evidence="5">2.7.7.39</ecNumber>
    </submittedName>
</protein>
<dbReference type="Gene3D" id="3.30.360.10">
    <property type="entry name" value="Dihydrodipicolinate Reductase, domain 2"/>
    <property type="match status" value="1"/>
</dbReference>
<dbReference type="GO" id="GO:0000166">
    <property type="term" value="F:nucleotide binding"/>
    <property type="evidence" value="ECO:0007669"/>
    <property type="project" value="InterPro"/>
</dbReference>
<feature type="domain" description="Gfo/Idh/MocA-like oxidoreductase N-terminal" evidence="3">
    <location>
        <begin position="133"/>
        <end position="242"/>
    </location>
</feature>
<dbReference type="AlphaFoldDB" id="A0A173U6C2"/>
<dbReference type="InterPro" id="IPR036291">
    <property type="entry name" value="NAD(P)-bd_dom_sf"/>
</dbReference>
<dbReference type="Gene3D" id="3.40.50.720">
    <property type="entry name" value="NAD(P)-binding Rossmann-like Domain"/>
    <property type="match status" value="1"/>
</dbReference>
<dbReference type="Pfam" id="PF01408">
    <property type="entry name" value="GFO_IDH_MocA"/>
    <property type="match status" value="1"/>
</dbReference>
<dbReference type="RefSeq" id="WP_055169270.1">
    <property type="nucleotide sequence ID" value="NZ_CYXX01000012.1"/>
</dbReference>
<dbReference type="SUPFAM" id="SSF51735">
    <property type="entry name" value="NAD(P)-binding Rossmann-fold domains"/>
    <property type="match status" value="1"/>
</dbReference>
<dbReference type="SUPFAM" id="SSF52374">
    <property type="entry name" value="Nucleotidylyl transferase"/>
    <property type="match status" value="1"/>
</dbReference>
<dbReference type="InterPro" id="IPR014729">
    <property type="entry name" value="Rossmann-like_a/b/a_fold"/>
</dbReference>
<dbReference type="NCBIfam" id="TIGR00125">
    <property type="entry name" value="cyt_tran_rel"/>
    <property type="match status" value="1"/>
</dbReference>
<dbReference type="InterPro" id="IPR050385">
    <property type="entry name" value="Archaeal_FAD_synthase"/>
</dbReference>
<evidence type="ECO:0000256" key="1">
    <source>
        <dbReference type="ARBA" id="ARBA00022679"/>
    </source>
</evidence>
<evidence type="ECO:0000313" key="5">
    <source>
        <dbReference type="EMBL" id="CUN09058.1"/>
    </source>
</evidence>
<gene>
    <name evidence="5" type="primary">tagD</name>
    <name evidence="5" type="ORF">ERS852444_01833</name>
</gene>
<evidence type="ECO:0000313" key="6">
    <source>
        <dbReference type="Proteomes" id="UP000095453"/>
    </source>
</evidence>
<keyword evidence="2 5" id="KW-0548">Nucleotidyltransferase</keyword>
<dbReference type="Proteomes" id="UP000095453">
    <property type="component" value="Unassembled WGS sequence"/>
</dbReference>
<keyword evidence="1 5" id="KW-0808">Transferase</keyword>
<dbReference type="Pfam" id="PF01467">
    <property type="entry name" value="CTP_transf_like"/>
    <property type="match status" value="1"/>
</dbReference>
<organism evidence="5 6">
    <name type="scientific">Roseburia inulinivorans</name>
    <dbReference type="NCBI Taxonomy" id="360807"/>
    <lineage>
        <taxon>Bacteria</taxon>
        <taxon>Bacillati</taxon>
        <taxon>Bacillota</taxon>
        <taxon>Clostridia</taxon>
        <taxon>Lachnospirales</taxon>
        <taxon>Lachnospiraceae</taxon>
        <taxon>Roseburia</taxon>
    </lineage>
</organism>
<dbReference type="PANTHER" id="PTHR43793">
    <property type="entry name" value="FAD SYNTHASE"/>
    <property type="match status" value="1"/>
</dbReference>
<evidence type="ECO:0000259" key="4">
    <source>
        <dbReference type="Pfam" id="PF01467"/>
    </source>
</evidence>
<sequence>MIKVITYGTYDLLHYGHIKLLERAKSLGDYLIVGVTADDFDKTRGKINVQQSLMERVEAVRSTGIADEIIIEEYEGQKIDDIQKYDVDIFTVGSDWRGYFDYLNEYCKVVYLPRTEGVSSSEIRAEKRSIHLGLVGNNRYLNKFLSESKFVNGVEIIGICSTDTQILSNEVLKLPLITENYDELLKECDAVYIHSSPGEHFLQIKKALENGKHVMCESPLTLSKQECCYLLELAREKNLILMDSLRTAYSTAFDRMLLLVKGGKIGEIVSIDATCTSLKENDSRNKWNSISAWGPTSFLPIFDLLGNKYENIKIISKFINREELKDSFTKIDFLYDKAVASVKVGYGVKSEGELVISGTKGYVYVPAPWWKTDYFEIRYENNEDNKRYFYQLDGEGIRNEIVTFVRAIYSLKRIFKISEDTSISISAIMEEFYKKENFRVI</sequence>
<feature type="domain" description="Cytidyltransferase-like" evidence="4">
    <location>
        <begin position="5"/>
        <end position="125"/>
    </location>
</feature>
<dbReference type="PANTHER" id="PTHR43793:SF1">
    <property type="entry name" value="FAD SYNTHASE"/>
    <property type="match status" value="1"/>
</dbReference>
<dbReference type="GO" id="GO:0047348">
    <property type="term" value="F:glycerol-3-phosphate cytidylyltransferase activity"/>
    <property type="evidence" value="ECO:0007669"/>
    <property type="project" value="UniProtKB-EC"/>
</dbReference>